<protein>
    <submittedName>
        <fullName evidence="2">Uncharacterized protein</fullName>
    </submittedName>
</protein>
<feature type="region of interest" description="Disordered" evidence="1">
    <location>
        <begin position="1"/>
        <end position="45"/>
    </location>
</feature>
<reference evidence="2 3" key="1">
    <citation type="submission" date="2013-11" db="EMBL/GenBank/DDBJ databases">
        <title>Metagenomic analysis of a methanogenic consortium involved in long chain n-alkane degradation.</title>
        <authorList>
            <person name="Davidova I.A."/>
            <person name="Callaghan A.V."/>
            <person name="Wawrik B."/>
            <person name="Pruitt S."/>
            <person name="Marks C."/>
            <person name="Duncan K.E."/>
            <person name="Suflita J.M."/>
        </authorList>
    </citation>
    <scope>NUCLEOTIDE SEQUENCE [LARGE SCALE GENOMIC DNA]</scope>
    <source>
        <strain evidence="2 3">SPR</strain>
    </source>
</reference>
<evidence type="ECO:0000313" key="2">
    <source>
        <dbReference type="EMBL" id="KIX10808.1"/>
    </source>
</evidence>
<dbReference type="Proteomes" id="UP000032233">
    <property type="component" value="Unassembled WGS sequence"/>
</dbReference>
<gene>
    <name evidence="2" type="ORF">X474_27990</name>
</gene>
<evidence type="ECO:0000313" key="3">
    <source>
        <dbReference type="Proteomes" id="UP000032233"/>
    </source>
</evidence>
<keyword evidence="3" id="KW-1185">Reference proteome</keyword>
<evidence type="ECO:0000256" key="1">
    <source>
        <dbReference type="SAM" id="MobiDB-lite"/>
    </source>
</evidence>
<feature type="compositionally biased region" description="Polar residues" evidence="1">
    <location>
        <begin position="1"/>
        <end position="16"/>
    </location>
</feature>
<organism evidence="2 3">
    <name type="scientific">Dethiosulfatarculus sandiegensis</name>
    <dbReference type="NCBI Taxonomy" id="1429043"/>
    <lineage>
        <taxon>Bacteria</taxon>
        <taxon>Pseudomonadati</taxon>
        <taxon>Thermodesulfobacteriota</taxon>
        <taxon>Desulfarculia</taxon>
        <taxon>Desulfarculales</taxon>
        <taxon>Desulfarculaceae</taxon>
        <taxon>Dethiosulfatarculus</taxon>
    </lineage>
</organism>
<comment type="caution">
    <text evidence="2">The sequence shown here is derived from an EMBL/GenBank/DDBJ whole genome shotgun (WGS) entry which is preliminary data.</text>
</comment>
<dbReference type="EMBL" id="AZAC01000083">
    <property type="protein sequence ID" value="KIX10808.1"/>
    <property type="molecule type" value="Genomic_DNA"/>
</dbReference>
<dbReference type="AlphaFoldDB" id="A0A0D2HJG8"/>
<accession>A0A0D2HJG8</accession>
<feature type="compositionally biased region" description="Basic and acidic residues" evidence="1">
    <location>
        <begin position="30"/>
        <end position="45"/>
    </location>
</feature>
<sequence length="45" mass="5081">MELSNRYQLSQRTLSQVRVEKAKTGSADGVESRLPDQGTDSRKEK</sequence>
<dbReference type="InParanoid" id="A0A0D2HJG8"/>
<name>A0A0D2HJG8_9BACT</name>
<proteinExistence type="predicted"/>